<evidence type="ECO:0000256" key="8">
    <source>
        <dbReference type="ARBA" id="ARBA00022786"/>
    </source>
</evidence>
<evidence type="ECO:0000256" key="13">
    <source>
        <dbReference type="SAM" id="Phobius"/>
    </source>
</evidence>
<evidence type="ECO:0000313" key="16">
    <source>
        <dbReference type="Proteomes" id="UP001497512"/>
    </source>
</evidence>
<evidence type="ECO:0000256" key="4">
    <source>
        <dbReference type="ARBA" id="ARBA00022679"/>
    </source>
</evidence>
<feature type="domain" description="RING-type" evidence="14">
    <location>
        <begin position="347"/>
        <end position="387"/>
    </location>
</feature>
<evidence type="ECO:0000256" key="12">
    <source>
        <dbReference type="PROSITE-ProRule" id="PRU00175"/>
    </source>
</evidence>
<evidence type="ECO:0000256" key="3">
    <source>
        <dbReference type="ARBA" id="ARBA00012483"/>
    </source>
</evidence>
<keyword evidence="11 13" id="KW-0472">Membrane</keyword>
<dbReference type="EMBL" id="OZ019897">
    <property type="protein sequence ID" value="CAK9226550.1"/>
    <property type="molecule type" value="Genomic_DNA"/>
</dbReference>
<evidence type="ECO:0000256" key="7">
    <source>
        <dbReference type="ARBA" id="ARBA00022771"/>
    </source>
</evidence>
<dbReference type="EC" id="2.3.2.27" evidence="3"/>
<evidence type="ECO:0000256" key="9">
    <source>
        <dbReference type="ARBA" id="ARBA00022833"/>
    </source>
</evidence>
<dbReference type="InterPro" id="IPR044247">
    <property type="entry name" value="SPL2-like"/>
</dbReference>
<keyword evidence="4" id="KW-0808">Transferase</keyword>
<proteinExistence type="predicted"/>
<evidence type="ECO:0000256" key="2">
    <source>
        <dbReference type="ARBA" id="ARBA00004141"/>
    </source>
</evidence>
<evidence type="ECO:0000256" key="11">
    <source>
        <dbReference type="ARBA" id="ARBA00023136"/>
    </source>
</evidence>
<dbReference type="InterPro" id="IPR013083">
    <property type="entry name" value="Znf_RING/FYVE/PHD"/>
</dbReference>
<dbReference type="PANTHER" id="PTHR47355">
    <property type="entry name" value="E3 UBIQUITIN-PROTEIN LIGASE SPL2"/>
    <property type="match status" value="1"/>
</dbReference>
<reference evidence="15" key="1">
    <citation type="submission" date="2024-02" db="EMBL/GenBank/DDBJ databases">
        <authorList>
            <consortium name="ELIXIR-Norway"/>
            <consortium name="Elixir Norway"/>
        </authorList>
    </citation>
    <scope>NUCLEOTIDE SEQUENCE</scope>
</reference>
<comment type="catalytic activity">
    <reaction evidence="1">
        <text>S-ubiquitinyl-[E2 ubiquitin-conjugating enzyme]-L-cysteine + [acceptor protein]-L-lysine = [E2 ubiquitin-conjugating enzyme]-L-cysteine + N(6)-ubiquitinyl-[acceptor protein]-L-lysine.</text>
        <dbReference type="EC" id="2.3.2.27"/>
    </reaction>
</comment>
<feature type="transmembrane region" description="Helical" evidence="13">
    <location>
        <begin position="283"/>
        <end position="304"/>
    </location>
</feature>
<evidence type="ECO:0000259" key="14">
    <source>
        <dbReference type="PROSITE" id="PS50089"/>
    </source>
</evidence>
<evidence type="ECO:0000256" key="6">
    <source>
        <dbReference type="ARBA" id="ARBA00022723"/>
    </source>
</evidence>
<keyword evidence="7 12" id="KW-0863">Zinc-finger</keyword>
<sequence>MAAHEDELCVALTRIALAGDGVVLGIGMSVLALRTWLKYRAHSRALKELEETPLSRIADLRSLAQELSTKQQQEKAAAAAIVMVRGRVQSKACVEESKHETEHDTGALTAENVDEKAVYLERTQTCLYNEWRGILGWGYDWRGLLGWGSRKEQVTVSRRKVPFVLVERNGTSDHKPGELAVYVHINMEDTEHPIPLVTIYHRFHPVPSSSYTFLQAMFGRRYPVGLLDEEKILPLGREITAVGTLSVSLDGTPVIKPSGCLPVFLTDLTRDQLLLDLANGRNVLFWMGIAATIVATGVLGYALIKNWAKWKQRHQQRQQRDDESRHVSELIDDAGDDMMDIPDGELCVVCLLRRRRAAFIYCGHRVCCVTCAQQVEQGTNPRCPVCRQTVSGIVRVFDS</sequence>
<evidence type="ECO:0000256" key="5">
    <source>
        <dbReference type="ARBA" id="ARBA00022692"/>
    </source>
</evidence>
<dbReference type="Pfam" id="PF13920">
    <property type="entry name" value="zf-C3HC4_3"/>
    <property type="match status" value="1"/>
</dbReference>
<protein>
    <recommendedName>
        <fullName evidence="3">RING-type E3 ubiquitin transferase</fullName>
        <ecNumber evidence="3">2.3.2.27</ecNumber>
    </recommendedName>
</protein>
<keyword evidence="5 13" id="KW-0812">Transmembrane</keyword>
<comment type="subcellular location">
    <subcellularLocation>
        <location evidence="2">Membrane</location>
        <topology evidence="2">Multi-pass membrane protein</topology>
    </subcellularLocation>
</comment>
<accession>A0ABP0UP51</accession>
<dbReference type="Proteomes" id="UP001497512">
    <property type="component" value="Chromosome 5"/>
</dbReference>
<gene>
    <name evidence="15" type="ORF">CSSPTR1EN2_LOCUS18295</name>
</gene>
<keyword evidence="9" id="KW-0862">Zinc</keyword>
<dbReference type="InterPro" id="IPR022170">
    <property type="entry name" value="MUL1-like"/>
</dbReference>
<keyword evidence="6" id="KW-0479">Metal-binding</keyword>
<dbReference type="SUPFAM" id="SSF57850">
    <property type="entry name" value="RING/U-box"/>
    <property type="match status" value="1"/>
</dbReference>
<name>A0ABP0UP51_9BRYO</name>
<evidence type="ECO:0000256" key="1">
    <source>
        <dbReference type="ARBA" id="ARBA00000900"/>
    </source>
</evidence>
<keyword evidence="10 13" id="KW-1133">Transmembrane helix</keyword>
<dbReference type="CDD" id="cd23145">
    <property type="entry name" value="RING-HC_SPL2-like"/>
    <property type="match status" value="1"/>
</dbReference>
<dbReference type="Gene3D" id="3.30.40.10">
    <property type="entry name" value="Zinc/RING finger domain, C3HC4 (zinc finger)"/>
    <property type="match status" value="1"/>
</dbReference>
<keyword evidence="16" id="KW-1185">Reference proteome</keyword>
<evidence type="ECO:0000313" key="15">
    <source>
        <dbReference type="EMBL" id="CAK9226550.1"/>
    </source>
</evidence>
<dbReference type="PROSITE" id="PS50089">
    <property type="entry name" value="ZF_RING_2"/>
    <property type="match status" value="1"/>
</dbReference>
<dbReference type="Pfam" id="PF12483">
    <property type="entry name" value="GIDE"/>
    <property type="match status" value="1"/>
</dbReference>
<dbReference type="InterPro" id="IPR001841">
    <property type="entry name" value="Znf_RING"/>
</dbReference>
<keyword evidence="8" id="KW-0833">Ubl conjugation pathway</keyword>
<organism evidence="15 16">
    <name type="scientific">Sphagnum troendelagicum</name>
    <dbReference type="NCBI Taxonomy" id="128251"/>
    <lineage>
        <taxon>Eukaryota</taxon>
        <taxon>Viridiplantae</taxon>
        <taxon>Streptophyta</taxon>
        <taxon>Embryophyta</taxon>
        <taxon>Bryophyta</taxon>
        <taxon>Sphagnophytina</taxon>
        <taxon>Sphagnopsida</taxon>
        <taxon>Sphagnales</taxon>
        <taxon>Sphagnaceae</taxon>
        <taxon>Sphagnum</taxon>
    </lineage>
</organism>
<dbReference type="PANTHER" id="PTHR47355:SF1">
    <property type="entry name" value="E3 UBIQUITIN-PROTEIN LIGASE SPL2"/>
    <property type="match status" value="1"/>
</dbReference>
<evidence type="ECO:0000256" key="10">
    <source>
        <dbReference type="ARBA" id="ARBA00022989"/>
    </source>
</evidence>